<dbReference type="GO" id="GO:0016020">
    <property type="term" value="C:membrane"/>
    <property type="evidence" value="ECO:0007669"/>
    <property type="project" value="UniProtKB-SubCell"/>
</dbReference>
<evidence type="ECO:0000256" key="5">
    <source>
        <dbReference type="ARBA" id="ARBA00022679"/>
    </source>
</evidence>
<dbReference type="InterPro" id="IPR005467">
    <property type="entry name" value="His_kinase_dom"/>
</dbReference>
<keyword evidence="4" id="KW-0597">Phosphoprotein</keyword>
<name>A0A9Y2AI90_9FIRM</name>
<dbReference type="PROSITE" id="PS50109">
    <property type="entry name" value="HIS_KIN"/>
    <property type="match status" value="1"/>
</dbReference>
<dbReference type="InterPro" id="IPR003660">
    <property type="entry name" value="HAMP_dom"/>
</dbReference>
<evidence type="ECO:0000256" key="3">
    <source>
        <dbReference type="ARBA" id="ARBA00012438"/>
    </source>
</evidence>
<dbReference type="InterPro" id="IPR036890">
    <property type="entry name" value="HATPase_C_sf"/>
</dbReference>
<evidence type="ECO:0000259" key="10">
    <source>
        <dbReference type="PROSITE" id="PS50885"/>
    </source>
</evidence>
<dbReference type="SUPFAM" id="SSF55874">
    <property type="entry name" value="ATPase domain of HSP90 chaperone/DNA topoisomerase II/histidine kinase"/>
    <property type="match status" value="1"/>
</dbReference>
<gene>
    <name evidence="11" type="ORF">P3F81_10255</name>
</gene>
<dbReference type="InterPro" id="IPR003594">
    <property type="entry name" value="HATPase_dom"/>
</dbReference>
<dbReference type="AlphaFoldDB" id="A0A9Y2AI90"/>
<dbReference type="SMART" id="SM00387">
    <property type="entry name" value="HATPase_c"/>
    <property type="match status" value="1"/>
</dbReference>
<dbReference type="SUPFAM" id="SSF158472">
    <property type="entry name" value="HAMP domain-like"/>
    <property type="match status" value="1"/>
</dbReference>
<proteinExistence type="predicted"/>
<reference evidence="11" key="1">
    <citation type="submission" date="2023-03" db="EMBL/GenBank/DDBJ databases">
        <title>Selenobaculum gbiensis gen. nov. sp. nov., a new bacterium isolated from the gut microbiota of IBD patient.</title>
        <authorList>
            <person name="Yeo S."/>
            <person name="Park H."/>
            <person name="Huh C.S."/>
        </authorList>
    </citation>
    <scope>NUCLEOTIDE SEQUENCE</scope>
    <source>
        <strain evidence="11">ICN-92133</strain>
    </source>
</reference>
<evidence type="ECO:0000256" key="6">
    <source>
        <dbReference type="ARBA" id="ARBA00022777"/>
    </source>
</evidence>
<dbReference type="Gene3D" id="1.10.287.130">
    <property type="match status" value="1"/>
</dbReference>
<dbReference type="InterPro" id="IPR036097">
    <property type="entry name" value="HisK_dim/P_sf"/>
</dbReference>
<dbReference type="CDD" id="cd00082">
    <property type="entry name" value="HisKA"/>
    <property type="match status" value="1"/>
</dbReference>
<evidence type="ECO:0000313" key="11">
    <source>
        <dbReference type="EMBL" id="WIW70266.1"/>
    </source>
</evidence>
<dbReference type="InterPro" id="IPR050736">
    <property type="entry name" value="Sensor_HK_Regulatory"/>
</dbReference>
<feature type="domain" description="Histidine kinase" evidence="9">
    <location>
        <begin position="147"/>
        <end position="365"/>
    </location>
</feature>
<dbReference type="KEGG" id="sgbi:P3F81_10255"/>
<dbReference type="InterPro" id="IPR004358">
    <property type="entry name" value="Sig_transdc_His_kin-like_C"/>
</dbReference>
<dbReference type="FunFam" id="3.30.565.10:FF:000006">
    <property type="entry name" value="Sensor histidine kinase WalK"/>
    <property type="match status" value="1"/>
</dbReference>
<dbReference type="Gene3D" id="6.10.340.10">
    <property type="match status" value="1"/>
</dbReference>
<dbReference type="SUPFAM" id="SSF47384">
    <property type="entry name" value="Homodimeric domain of signal transducing histidine kinase"/>
    <property type="match status" value="1"/>
</dbReference>
<evidence type="ECO:0000256" key="7">
    <source>
        <dbReference type="ARBA" id="ARBA00023012"/>
    </source>
</evidence>
<dbReference type="EMBL" id="CP120678">
    <property type="protein sequence ID" value="WIW70266.1"/>
    <property type="molecule type" value="Genomic_DNA"/>
</dbReference>
<dbReference type="CDD" id="cd06225">
    <property type="entry name" value="HAMP"/>
    <property type="match status" value="1"/>
</dbReference>
<evidence type="ECO:0000259" key="9">
    <source>
        <dbReference type="PROSITE" id="PS50109"/>
    </source>
</evidence>
<keyword evidence="8" id="KW-1133">Transmembrane helix</keyword>
<dbReference type="InterPro" id="IPR003661">
    <property type="entry name" value="HisK_dim/P_dom"/>
</dbReference>
<dbReference type="PANTHER" id="PTHR43711">
    <property type="entry name" value="TWO-COMPONENT HISTIDINE KINASE"/>
    <property type="match status" value="1"/>
</dbReference>
<dbReference type="RefSeq" id="WP_147670055.1">
    <property type="nucleotide sequence ID" value="NZ_CP120678.1"/>
</dbReference>
<organism evidence="11 12">
    <name type="scientific">Selenobaculum gibii</name>
    <dbReference type="NCBI Taxonomy" id="3054208"/>
    <lineage>
        <taxon>Bacteria</taxon>
        <taxon>Bacillati</taxon>
        <taxon>Bacillota</taxon>
        <taxon>Negativicutes</taxon>
        <taxon>Selenomonadales</taxon>
        <taxon>Selenomonadaceae</taxon>
        <taxon>Selenobaculum</taxon>
    </lineage>
</organism>
<keyword evidence="8" id="KW-0472">Membrane</keyword>
<comment type="catalytic activity">
    <reaction evidence="1">
        <text>ATP + protein L-histidine = ADP + protein N-phospho-L-histidine.</text>
        <dbReference type="EC" id="2.7.13.3"/>
    </reaction>
</comment>
<sequence length="367" mass="41051">MFNITWRITGLMFLTILITVFLLVYLANHQMELHFNTYLNAQSIDMINKIGMDTPEQIFLQSIHHSLYWVGAILLILGLIASFLVAQSITIPIRKLGKGVDSLKKGNYGEKVDVIANDEIGELAVAFNDMSKSLADSITLRKQLLADIAHELKTPLSVIQGNLEGMLENVIKRSDEQIQSLYEETLHLNRMINDLKDLTLAETNQLTLEKKATDINILIGRALNMLEAIADDQGILFVKKLQPVPDVFVDVNRINQVLYNLLVNALRYTPDQGIITVYSALVEKNNESWVQIIIEDTGCGISQKDLPFIFEHFYRADKSRDKKSGGSGIGLAIVKQLLEIHNGSIQATSVVGQGSRFIIYLPVSTDI</sequence>
<keyword evidence="12" id="KW-1185">Reference proteome</keyword>
<comment type="subcellular location">
    <subcellularLocation>
        <location evidence="2">Membrane</location>
    </subcellularLocation>
</comment>
<dbReference type="EC" id="2.7.13.3" evidence="3"/>
<feature type="transmembrane region" description="Helical" evidence="8">
    <location>
        <begin position="6"/>
        <end position="27"/>
    </location>
</feature>
<evidence type="ECO:0000256" key="8">
    <source>
        <dbReference type="SAM" id="Phobius"/>
    </source>
</evidence>
<evidence type="ECO:0000256" key="4">
    <source>
        <dbReference type="ARBA" id="ARBA00022553"/>
    </source>
</evidence>
<keyword evidence="8" id="KW-0812">Transmembrane</keyword>
<dbReference type="CDD" id="cd00075">
    <property type="entry name" value="HATPase"/>
    <property type="match status" value="1"/>
</dbReference>
<dbReference type="Gene3D" id="3.30.565.10">
    <property type="entry name" value="Histidine kinase-like ATPase, C-terminal domain"/>
    <property type="match status" value="1"/>
</dbReference>
<keyword evidence="5" id="KW-0808">Transferase</keyword>
<evidence type="ECO:0000256" key="1">
    <source>
        <dbReference type="ARBA" id="ARBA00000085"/>
    </source>
</evidence>
<dbReference type="Pfam" id="PF02518">
    <property type="entry name" value="HATPase_c"/>
    <property type="match status" value="1"/>
</dbReference>
<dbReference type="GO" id="GO:0000155">
    <property type="term" value="F:phosphorelay sensor kinase activity"/>
    <property type="evidence" value="ECO:0007669"/>
    <property type="project" value="InterPro"/>
</dbReference>
<keyword evidence="6 11" id="KW-0418">Kinase</keyword>
<feature type="transmembrane region" description="Helical" evidence="8">
    <location>
        <begin position="67"/>
        <end position="86"/>
    </location>
</feature>
<dbReference type="PANTHER" id="PTHR43711:SF1">
    <property type="entry name" value="HISTIDINE KINASE 1"/>
    <property type="match status" value="1"/>
</dbReference>
<evidence type="ECO:0000256" key="2">
    <source>
        <dbReference type="ARBA" id="ARBA00004370"/>
    </source>
</evidence>
<feature type="domain" description="HAMP" evidence="10">
    <location>
        <begin position="87"/>
        <end position="139"/>
    </location>
</feature>
<dbReference type="Proteomes" id="UP001243623">
    <property type="component" value="Chromosome"/>
</dbReference>
<evidence type="ECO:0000313" key="12">
    <source>
        <dbReference type="Proteomes" id="UP001243623"/>
    </source>
</evidence>
<dbReference type="SMART" id="SM00388">
    <property type="entry name" value="HisKA"/>
    <property type="match status" value="1"/>
</dbReference>
<keyword evidence="7" id="KW-0902">Two-component regulatory system</keyword>
<dbReference type="Pfam" id="PF00672">
    <property type="entry name" value="HAMP"/>
    <property type="match status" value="1"/>
</dbReference>
<accession>A0A9Y2AI90</accession>
<dbReference type="PRINTS" id="PR00344">
    <property type="entry name" value="BCTRLSENSOR"/>
</dbReference>
<dbReference type="PROSITE" id="PS50885">
    <property type="entry name" value="HAMP"/>
    <property type="match status" value="1"/>
</dbReference>
<protein>
    <recommendedName>
        <fullName evidence="3">histidine kinase</fullName>
        <ecNumber evidence="3">2.7.13.3</ecNumber>
    </recommendedName>
</protein>
<dbReference type="SMART" id="SM00304">
    <property type="entry name" value="HAMP"/>
    <property type="match status" value="1"/>
</dbReference>
<dbReference type="Pfam" id="PF00512">
    <property type="entry name" value="HisKA"/>
    <property type="match status" value="1"/>
</dbReference>